<reference evidence="1" key="1">
    <citation type="submission" date="2019-12" db="EMBL/GenBank/DDBJ databases">
        <title>Genome sequencing and annotation of Brassica cretica.</title>
        <authorList>
            <person name="Studholme D.J."/>
            <person name="Sarris P."/>
        </authorList>
    </citation>
    <scope>NUCLEOTIDE SEQUENCE</scope>
    <source>
        <strain evidence="1">PFS-109/04</strain>
        <tissue evidence="1">Leaf</tissue>
    </source>
</reference>
<gene>
    <name evidence="1" type="ORF">F2Q69_00012660</name>
</gene>
<name>A0A8S9QVL6_BRACR</name>
<sequence>MNPEAGGRNLEAGSWSNHFMGYFPQQLAPYFLVSCLKAGNNMIFFIGLREFHHDIKLLVEFGVGCRLVARVFKLPYRDLVNALRADITVAQDQVESVRLLLLLYKDETLPPWWGLVGVGHMLDGEAGNVCIKGDASSHTPDTCDALGMFGMFILVLGDNLVDSRFRDTSFRNSWLVGAILHKSEVVWTFVQEPEDWMDFRPETQRLDGLSSRNPEAGWTSSRNPEAGWTIVLEPGGWMVYRPGTRRLVELLSRNLMVGFLEQCLPLSKPGSVFQCVIQLPFGRLKYKTRCVRFVNLEYRDASHSTFRRWVTREFFPRDSRSLLWTRRFNRLILGSYGTMILLQNLEMLLGPGGVVGI</sequence>
<protein>
    <submittedName>
        <fullName evidence="1">Uncharacterized protein</fullName>
    </submittedName>
</protein>
<organism evidence="1 2">
    <name type="scientific">Brassica cretica</name>
    <name type="common">Mustard</name>
    <dbReference type="NCBI Taxonomy" id="69181"/>
    <lineage>
        <taxon>Eukaryota</taxon>
        <taxon>Viridiplantae</taxon>
        <taxon>Streptophyta</taxon>
        <taxon>Embryophyta</taxon>
        <taxon>Tracheophyta</taxon>
        <taxon>Spermatophyta</taxon>
        <taxon>Magnoliopsida</taxon>
        <taxon>eudicotyledons</taxon>
        <taxon>Gunneridae</taxon>
        <taxon>Pentapetalae</taxon>
        <taxon>rosids</taxon>
        <taxon>malvids</taxon>
        <taxon>Brassicales</taxon>
        <taxon>Brassicaceae</taxon>
        <taxon>Brassiceae</taxon>
        <taxon>Brassica</taxon>
    </lineage>
</organism>
<evidence type="ECO:0000313" key="2">
    <source>
        <dbReference type="Proteomes" id="UP000712600"/>
    </source>
</evidence>
<proteinExistence type="predicted"/>
<comment type="caution">
    <text evidence="1">The sequence shown here is derived from an EMBL/GenBank/DDBJ whole genome shotgun (WGS) entry which is preliminary data.</text>
</comment>
<dbReference type="EMBL" id="QGKX02000996">
    <property type="protein sequence ID" value="KAF3553235.1"/>
    <property type="molecule type" value="Genomic_DNA"/>
</dbReference>
<evidence type="ECO:0000313" key="1">
    <source>
        <dbReference type="EMBL" id="KAF3553235.1"/>
    </source>
</evidence>
<dbReference type="Proteomes" id="UP000712600">
    <property type="component" value="Unassembled WGS sequence"/>
</dbReference>
<accession>A0A8S9QVL6</accession>
<dbReference type="AlphaFoldDB" id="A0A8S9QVL6"/>